<dbReference type="Proteomes" id="UP001208570">
    <property type="component" value="Unassembled WGS sequence"/>
</dbReference>
<dbReference type="SUPFAM" id="SSF53300">
    <property type="entry name" value="vWA-like"/>
    <property type="match status" value="7"/>
</dbReference>
<accession>A0AAD9JJ57</accession>
<dbReference type="PRINTS" id="PR00453">
    <property type="entry name" value="VWFADOMAIN"/>
</dbReference>
<feature type="domain" description="VWFA" evidence="1">
    <location>
        <begin position="445"/>
        <end position="633"/>
    </location>
</feature>
<dbReference type="PROSITE" id="PS50234">
    <property type="entry name" value="VWFA"/>
    <property type="match status" value="7"/>
</dbReference>
<dbReference type="PANTHER" id="PTHR24020">
    <property type="entry name" value="COLLAGEN ALPHA"/>
    <property type="match status" value="1"/>
</dbReference>
<feature type="domain" description="VWFA" evidence="1">
    <location>
        <begin position="857"/>
        <end position="1038"/>
    </location>
</feature>
<feature type="domain" description="VWFA" evidence="1">
    <location>
        <begin position="35"/>
        <end position="223"/>
    </location>
</feature>
<organism evidence="2 3">
    <name type="scientific">Paralvinella palmiformis</name>
    <dbReference type="NCBI Taxonomy" id="53620"/>
    <lineage>
        <taxon>Eukaryota</taxon>
        <taxon>Metazoa</taxon>
        <taxon>Spiralia</taxon>
        <taxon>Lophotrochozoa</taxon>
        <taxon>Annelida</taxon>
        <taxon>Polychaeta</taxon>
        <taxon>Sedentaria</taxon>
        <taxon>Canalipalpata</taxon>
        <taxon>Terebellida</taxon>
        <taxon>Terebelliformia</taxon>
        <taxon>Alvinellidae</taxon>
        <taxon>Paralvinella</taxon>
    </lineage>
</organism>
<dbReference type="SMART" id="SM00327">
    <property type="entry name" value="VWA"/>
    <property type="match status" value="7"/>
</dbReference>
<evidence type="ECO:0000313" key="3">
    <source>
        <dbReference type="Proteomes" id="UP001208570"/>
    </source>
</evidence>
<dbReference type="InterPro" id="IPR036465">
    <property type="entry name" value="vWFA_dom_sf"/>
</dbReference>
<dbReference type="InterPro" id="IPR002035">
    <property type="entry name" value="VWF_A"/>
</dbReference>
<dbReference type="PANTHER" id="PTHR24020:SF84">
    <property type="entry name" value="VWFA DOMAIN-CONTAINING PROTEIN"/>
    <property type="match status" value="1"/>
</dbReference>
<evidence type="ECO:0000313" key="2">
    <source>
        <dbReference type="EMBL" id="KAK2153666.1"/>
    </source>
</evidence>
<sequence>MLSRFFVFTLHWINESCYISEVNKPIYFSACDLLDLVFVVDSSGSINKADPGNYDRLKQFIIDVIESNTFGKIGENGIRVALVKYSNKAKIMFTLDAYNNLDDIKKAIRSMPYDDGKTNITGALRETRLNVFKTSAGDRPGIPNVLILISDGTPNMEESGTQLEGEAVRRQGINLVTVGITSAIDKGLMNGLASNGKVIESPTFQTSDLTNIVATLSEATCTVTPKPSALPPNTDCDLMDLAFVVDSSGSINKADPGNYDRLKQFIIDVIESNTFGKIGENGIRVALVKYSNKAKIMFTLDAYNNLDDIKKAIRSMPYDDGKTNITGALRETRLNVFKTSAGDRPGIPNVLILISDGTPNMEESGTQLEGEAVRRQGINLVTVGITSAIDKGLMNGLASSSNLIESPTFQTSDLTNIVARLSQAACMVTPKPAALPPNTDCDLMDLAFVVDSSGSINKADPGNYDRLKQFIIDVIESNTFGKIGENGIRVALVKYSNKAKIMFTLDAYNNLDDIKKAIRSMPYDDGKTNITGALRETRLNVFKTSAGDRPGIPNVLILISDGTPNMEESGTQLEGEAVRRQGINLVTVGITSAIDKGLMNGLASNGKVIESPTFQTSDLTNIVATLSEATCTVTPKPAALPPKTDCDLMDLAFVVDSSGSINKADPGNYDRLKQFIIDVIESNTLGKIGENGIRVALVKYSNKAKIMFTLDAYNNLDDIKKAIRSMPYDDGKTNITGALRETRLNVFKTSAGDRQGIPNVLILISDGTPNMEESGTQLEGEAVRRQGINLVTVGITSAIDKGLMNGLASNGKVIESPTFQTSDLTNIVARLSQAACTVTAPSPAPTLLPAKDCDLLDLAFVVDSSGSINKADPGNYDRLKQFIIDVIESNAFGKIEENGIRVALVKYSNKAKIMFTLDAYNNLDDIKKAIRSMPYDDGKTNITGALRETRLNVFKTSAGDRPDVRNVLVLISDGTPNVEESGTQGEGFNVRRQGITLVTVGITSAIDKNLMSGLASSGKVIESSTFQTLDLTNIVATLSQATCKACDLLDLAFVVDSSGSINKADPGNYDRLKQFIIDVIESNTLGKIGENGIRVALVKYSNKAKIMFTLDTYNNLDDIKKAIRSMPYDDGKTNITGALRETRLNVFKTSAGDRPGAPNVLVLISDGTPNLAESGTQEEGQYVRHSNITLITVGITSAIDKDLMNGLASSGKLIESPTFQTSDLTNIVATLSEATCTVTVLPTPAPAVISCDVLDVAFVVDASGSINEEDPGNYDRLKQFIIDVIESDAFGRIGGNGIRVALVKYSNEARIIFTLDTYDNLDAIKKAIRDVAYEDGKTNITGALRETRLNVFKASAGDRPTVRNVLILISDGKPNLEESGTQREGDAVRRQGTTVVTVGITSAIATDLLDGLASNGKVIESPTFQTRDLTDTVANLGRVLCK</sequence>
<feature type="domain" description="VWFA" evidence="1">
    <location>
        <begin position="1050"/>
        <end position="1241"/>
    </location>
</feature>
<name>A0AAD9JJ57_9ANNE</name>
<dbReference type="CDD" id="cd01450">
    <property type="entry name" value="vWFA_subfamily_ECM"/>
    <property type="match status" value="7"/>
</dbReference>
<keyword evidence="3" id="KW-1185">Reference proteome</keyword>
<dbReference type="EMBL" id="JAODUP010000290">
    <property type="protein sequence ID" value="KAK2153666.1"/>
    <property type="molecule type" value="Genomic_DNA"/>
</dbReference>
<reference evidence="2" key="1">
    <citation type="journal article" date="2023" name="Mol. Biol. Evol.">
        <title>Third-Generation Sequencing Reveals the Adaptive Role of the Epigenome in Three Deep-Sea Polychaetes.</title>
        <authorList>
            <person name="Perez M."/>
            <person name="Aroh O."/>
            <person name="Sun Y."/>
            <person name="Lan Y."/>
            <person name="Juniper S.K."/>
            <person name="Young C.R."/>
            <person name="Angers B."/>
            <person name="Qian P.Y."/>
        </authorList>
    </citation>
    <scope>NUCLEOTIDE SEQUENCE</scope>
    <source>
        <strain evidence="2">P08H-3</strain>
    </source>
</reference>
<gene>
    <name evidence="2" type="ORF">LSH36_290g04054</name>
</gene>
<proteinExistence type="predicted"/>
<evidence type="ECO:0000259" key="1">
    <source>
        <dbReference type="PROSITE" id="PS50234"/>
    </source>
</evidence>
<comment type="caution">
    <text evidence="2">The sequence shown here is derived from an EMBL/GenBank/DDBJ whole genome shotgun (WGS) entry which is preliminary data.</text>
</comment>
<feature type="domain" description="VWFA" evidence="1">
    <location>
        <begin position="650"/>
        <end position="835"/>
    </location>
</feature>
<feature type="domain" description="VWFA" evidence="1">
    <location>
        <begin position="1255"/>
        <end position="1440"/>
    </location>
</feature>
<dbReference type="InterPro" id="IPR050525">
    <property type="entry name" value="ECM_Assembly_Org"/>
</dbReference>
<dbReference type="Gene3D" id="3.40.50.410">
    <property type="entry name" value="von Willebrand factor, type A domain"/>
    <property type="match status" value="7"/>
</dbReference>
<protein>
    <recommendedName>
        <fullName evidence="1">VWFA domain-containing protein</fullName>
    </recommendedName>
</protein>
<feature type="domain" description="VWFA" evidence="1">
    <location>
        <begin position="240"/>
        <end position="425"/>
    </location>
</feature>
<dbReference type="Pfam" id="PF00092">
    <property type="entry name" value="VWA"/>
    <property type="match status" value="7"/>
</dbReference>